<keyword evidence="4 7" id="KW-1133">Transmembrane helix</keyword>
<feature type="transmembrane region" description="Helical" evidence="7">
    <location>
        <begin position="378"/>
        <end position="397"/>
    </location>
</feature>
<feature type="region of interest" description="Disordered" evidence="6">
    <location>
        <begin position="567"/>
        <end position="590"/>
    </location>
</feature>
<dbReference type="EMBL" id="BJMM01000027">
    <property type="protein sequence ID" value="GEB52119.1"/>
    <property type="molecule type" value="Genomic_DNA"/>
</dbReference>
<feature type="transmembrane region" description="Helical" evidence="7">
    <location>
        <begin position="344"/>
        <end position="363"/>
    </location>
</feature>
<dbReference type="OrthoDB" id="3654456at2"/>
<feature type="transmembrane region" description="Helical" evidence="7">
    <location>
        <begin position="426"/>
        <end position="446"/>
    </location>
</feature>
<dbReference type="Pfam" id="PF02687">
    <property type="entry name" value="FtsX"/>
    <property type="match status" value="2"/>
</dbReference>
<dbReference type="InterPro" id="IPR003838">
    <property type="entry name" value="ABC3_permease_C"/>
</dbReference>
<evidence type="ECO:0000313" key="9">
    <source>
        <dbReference type="EMBL" id="GEB52119.1"/>
    </source>
</evidence>
<evidence type="ECO:0000256" key="1">
    <source>
        <dbReference type="ARBA" id="ARBA00004651"/>
    </source>
</evidence>
<evidence type="ECO:0000256" key="5">
    <source>
        <dbReference type="ARBA" id="ARBA00023136"/>
    </source>
</evidence>
<gene>
    <name evidence="9" type="ORF">SCA03_46700</name>
</gene>
<evidence type="ECO:0000256" key="7">
    <source>
        <dbReference type="SAM" id="Phobius"/>
    </source>
</evidence>
<keyword evidence="10" id="KW-1185">Reference proteome</keyword>
<evidence type="ECO:0000256" key="6">
    <source>
        <dbReference type="SAM" id="MobiDB-lite"/>
    </source>
</evidence>
<evidence type="ECO:0000256" key="3">
    <source>
        <dbReference type="ARBA" id="ARBA00022692"/>
    </source>
</evidence>
<sequence length="786" mass="82710">MTDPRPPHGLRVWVRDLAMGCRFATSGRQGWARTLLTAVGVGLGVALLLGAASVPTLMNERDARGNAMSVFPDSLRGESAEPSAGDRTIVTGDANTTYRDLELYGRTLQADGAHPVTPPGVDRFPGPGEMVVSPALEKVLASGDAQGLVKRLDAKIVGTIGKDGLRGPGDLAFYRGTDKLVAGQGAHRIDSFGTSEGETKLDPSIVLLAVVACAVLLMPIAVFVGTAARFGSERRDRRLAALRLVGADAAMARRMGAGESLVGAVLGLVLGTGIFLAGRGLIERIQLFDVSVFATDLAPSPALAALVALGVPAVAVAVSLFAMRGITIEPLGVLRESVPRPRRLWWRLAPPVVGALLLLPLSGKVGGDSPSSVNELQVAAGVVLLLSGVALLLPWVVERLVRRIRGGGISWQLATRRLQLSSGSSTRAVSGITIAVAGAIALQMLFAGVQSENTETVGGSGRPQAGRTEFDISMPGMSDLGRSKELDRALERTPGVREVSGSMSGMLKTKGKEEYTSVMIGSCATLRELAHLDSCREGQVFRLRPTSGNDQEKPPAVGTAMKLKKIHGSGTQEWRVPASAASVRPKPDERTGYDASGLLATPSAIAPEQAEAQYGGWVSIDKKDEQDALEQVRTTVFHQDPAGAVFSSAPMKRSSQDFAGISRAIFAASVAVLLIIGASLVVSIVEQLRERKRQLAVLVAFGTRRSTLGASVLWQSAVPVVLGLTLASGFGLGLGWMLLRTMDRKVTDWLVFAPMVGVGAGVIALVSLLSLPSLWRTMRPEGLRTE</sequence>
<feature type="transmembrane region" description="Helical" evidence="7">
    <location>
        <begin position="720"/>
        <end position="739"/>
    </location>
</feature>
<proteinExistence type="predicted"/>
<feature type="domain" description="ABC3 transporter permease C-terminal" evidence="8">
    <location>
        <begin position="214"/>
        <end position="325"/>
    </location>
</feature>
<feature type="transmembrane region" description="Helical" evidence="7">
    <location>
        <begin position="205"/>
        <end position="228"/>
    </location>
</feature>
<dbReference type="InterPro" id="IPR038766">
    <property type="entry name" value="Membrane_comp_ABC_pdt"/>
</dbReference>
<keyword evidence="3 7" id="KW-0812">Transmembrane</keyword>
<feature type="transmembrane region" description="Helical" evidence="7">
    <location>
        <begin position="35"/>
        <end position="58"/>
    </location>
</feature>
<dbReference type="Proteomes" id="UP000319210">
    <property type="component" value="Unassembled WGS sequence"/>
</dbReference>
<evidence type="ECO:0000259" key="8">
    <source>
        <dbReference type="Pfam" id="PF02687"/>
    </source>
</evidence>
<evidence type="ECO:0000256" key="2">
    <source>
        <dbReference type="ARBA" id="ARBA00022475"/>
    </source>
</evidence>
<feature type="transmembrane region" description="Helical" evidence="7">
    <location>
        <begin position="302"/>
        <end position="323"/>
    </location>
</feature>
<protein>
    <submittedName>
        <fullName evidence="9">Membrane protein</fullName>
    </submittedName>
</protein>
<feature type="region of interest" description="Disordered" evidence="6">
    <location>
        <begin position="453"/>
        <end position="477"/>
    </location>
</feature>
<comment type="subcellular location">
    <subcellularLocation>
        <location evidence="1">Cell membrane</location>
        <topology evidence="1">Multi-pass membrane protein</topology>
    </subcellularLocation>
</comment>
<name>A0A4Y3R436_STRCI</name>
<accession>A0A4Y3R436</accession>
<dbReference type="PANTHER" id="PTHR30287:SF1">
    <property type="entry name" value="INNER MEMBRANE PROTEIN"/>
    <property type="match status" value="1"/>
</dbReference>
<comment type="caution">
    <text evidence="9">The sequence shown here is derived from an EMBL/GenBank/DDBJ whole genome shotgun (WGS) entry which is preliminary data.</text>
</comment>
<dbReference type="AlphaFoldDB" id="A0A4Y3R436"/>
<keyword evidence="2" id="KW-1003">Cell membrane</keyword>
<reference evidence="9 10" key="1">
    <citation type="submission" date="2019-06" db="EMBL/GenBank/DDBJ databases">
        <title>Whole genome shotgun sequence of Streptomyces cacaoi subsp. cacaoi NBRC 12748.</title>
        <authorList>
            <person name="Hosoyama A."/>
            <person name="Uohara A."/>
            <person name="Ohji S."/>
            <person name="Ichikawa N."/>
        </authorList>
    </citation>
    <scope>NUCLEOTIDE SEQUENCE [LARGE SCALE GENOMIC DNA]</scope>
    <source>
        <strain evidence="9 10">NBRC 12748</strain>
    </source>
</reference>
<dbReference type="RefSeq" id="WP_086814504.1">
    <property type="nucleotide sequence ID" value="NZ_BJMM01000027.1"/>
</dbReference>
<dbReference type="GO" id="GO:0005886">
    <property type="term" value="C:plasma membrane"/>
    <property type="evidence" value="ECO:0007669"/>
    <property type="project" value="UniProtKB-SubCell"/>
</dbReference>
<feature type="transmembrane region" description="Helical" evidence="7">
    <location>
        <begin position="261"/>
        <end position="282"/>
    </location>
</feature>
<keyword evidence="5 7" id="KW-0472">Membrane</keyword>
<feature type="transmembrane region" description="Helical" evidence="7">
    <location>
        <begin position="751"/>
        <end position="775"/>
    </location>
</feature>
<feature type="transmembrane region" description="Helical" evidence="7">
    <location>
        <begin position="664"/>
        <end position="683"/>
    </location>
</feature>
<dbReference type="PANTHER" id="PTHR30287">
    <property type="entry name" value="MEMBRANE COMPONENT OF PREDICTED ABC SUPERFAMILY METABOLITE UPTAKE TRANSPORTER"/>
    <property type="match status" value="1"/>
</dbReference>
<evidence type="ECO:0000313" key="10">
    <source>
        <dbReference type="Proteomes" id="UP000319210"/>
    </source>
</evidence>
<feature type="domain" description="ABC3 transporter permease C-terminal" evidence="8">
    <location>
        <begin position="667"/>
        <end position="778"/>
    </location>
</feature>
<evidence type="ECO:0000256" key="4">
    <source>
        <dbReference type="ARBA" id="ARBA00022989"/>
    </source>
</evidence>
<organism evidence="9 10">
    <name type="scientific">Streptomyces cacaoi</name>
    <dbReference type="NCBI Taxonomy" id="1898"/>
    <lineage>
        <taxon>Bacteria</taxon>
        <taxon>Bacillati</taxon>
        <taxon>Actinomycetota</taxon>
        <taxon>Actinomycetes</taxon>
        <taxon>Kitasatosporales</taxon>
        <taxon>Streptomycetaceae</taxon>
        <taxon>Streptomyces</taxon>
    </lineage>
</organism>